<organism evidence="4 5">
    <name type="scientific">Gigaspora margarita</name>
    <dbReference type="NCBI Taxonomy" id="4874"/>
    <lineage>
        <taxon>Eukaryota</taxon>
        <taxon>Fungi</taxon>
        <taxon>Fungi incertae sedis</taxon>
        <taxon>Mucoromycota</taxon>
        <taxon>Glomeromycotina</taxon>
        <taxon>Glomeromycetes</taxon>
        <taxon>Diversisporales</taxon>
        <taxon>Gigasporaceae</taxon>
        <taxon>Gigaspora</taxon>
    </lineage>
</organism>
<evidence type="ECO:0000256" key="1">
    <source>
        <dbReference type="ARBA" id="ARBA00022741"/>
    </source>
</evidence>
<accession>A0ABN7URE7</accession>
<dbReference type="PROSITE" id="PS51417">
    <property type="entry name" value="ARF"/>
    <property type="match status" value="1"/>
</dbReference>
<gene>
    <name evidence="4" type="ORF">GMARGA_LOCUS9408</name>
</gene>
<keyword evidence="3" id="KW-0175">Coiled coil</keyword>
<dbReference type="PANTHER" id="PTHR11711">
    <property type="entry name" value="ADP RIBOSYLATION FACTOR-RELATED"/>
    <property type="match status" value="1"/>
</dbReference>
<dbReference type="InterPro" id="IPR027417">
    <property type="entry name" value="P-loop_NTPase"/>
</dbReference>
<dbReference type="InterPro" id="IPR024156">
    <property type="entry name" value="Small_GTPase_ARF"/>
</dbReference>
<keyword evidence="1" id="KW-0547">Nucleotide-binding</keyword>
<feature type="coiled-coil region" evidence="3">
    <location>
        <begin position="345"/>
        <end position="372"/>
    </location>
</feature>
<dbReference type="SMART" id="SM00178">
    <property type="entry name" value="SAR"/>
    <property type="match status" value="1"/>
</dbReference>
<dbReference type="SMART" id="SM00177">
    <property type="entry name" value="ARF"/>
    <property type="match status" value="1"/>
</dbReference>
<proteinExistence type="predicted"/>
<reference evidence="4 5" key="1">
    <citation type="submission" date="2021-06" db="EMBL/GenBank/DDBJ databases">
        <authorList>
            <person name="Kallberg Y."/>
            <person name="Tangrot J."/>
            <person name="Rosling A."/>
        </authorList>
    </citation>
    <scope>NUCLEOTIDE SEQUENCE [LARGE SCALE GENOMIC DNA]</scope>
    <source>
        <strain evidence="4 5">120-4 pot B 10/14</strain>
    </source>
</reference>
<name>A0ABN7URE7_GIGMA</name>
<keyword evidence="2" id="KW-0342">GTP-binding</keyword>
<dbReference type="Pfam" id="PF00025">
    <property type="entry name" value="Arf"/>
    <property type="match status" value="1"/>
</dbReference>
<sequence>MPVCTSCHQTKPDEAFFHKNKKWKTCQSCIEQRALKKQKTKRKRDDEVVEEEEPTRVSLRTVGLMELSNLVASEMRAILHNPQPIGPDGAPQCALNLRVALNLTNMINGSEHPKEVARWIVEEIERADEYNWTQSVVAMKEYKEGSNRKRMERFPCQGKMQMKIDMPAAEAMLEIHHGMLHNRPVITSEISEECRKEIEENVHLNPIQLRQLLRAKNVMKNYTPKQIHTYWERTANIKCPELVPQYSVTPVVPVVPMLPTTVDGTYAMIPTMPYPPPIQPSMPMPLVTNTPPSTSQKSSTEKISKVGNHTFNHDEFAEYAAKMEQFAKRIRNQLDRRNYHWLDTVKILTAGVIEMENDIEELERQRASLLLIFQEVESFWDQAHQQSGYFSRLLARLWGEKEVRILILGLDGAGKTTILYRLQIGEVVTTIPTIGFNVETVTYKNIKFQVIYVVDSIDRDRLSTSKEELHAMLDEEELREAALLVFANKQDMVGALTSAEVSDALGLSTLKSRQWSIYKTSAVKGDGLTEGLDW</sequence>
<evidence type="ECO:0000256" key="3">
    <source>
        <dbReference type="SAM" id="Coils"/>
    </source>
</evidence>
<evidence type="ECO:0000313" key="4">
    <source>
        <dbReference type="EMBL" id="CAG8652081.1"/>
    </source>
</evidence>
<comment type="caution">
    <text evidence="4">The sequence shown here is derived from an EMBL/GenBank/DDBJ whole genome shotgun (WGS) entry which is preliminary data.</text>
</comment>
<dbReference type="Gene3D" id="3.40.50.300">
    <property type="entry name" value="P-loop containing nucleotide triphosphate hydrolases"/>
    <property type="match status" value="2"/>
</dbReference>
<dbReference type="SUPFAM" id="SSF52540">
    <property type="entry name" value="P-loop containing nucleoside triphosphate hydrolases"/>
    <property type="match status" value="1"/>
</dbReference>
<dbReference type="Proteomes" id="UP000789901">
    <property type="component" value="Unassembled WGS sequence"/>
</dbReference>
<dbReference type="InterPro" id="IPR006689">
    <property type="entry name" value="Small_GTPase_ARF/SAR"/>
</dbReference>
<evidence type="ECO:0000256" key="2">
    <source>
        <dbReference type="ARBA" id="ARBA00023134"/>
    </source>
</evidence>
<keyword evidence="5" id="KW-1185">Reference proteome</keyword>
<dbReference type="EMBL" id="CAJVQB010005051">
    <property type="protein sequence ID" value="CAG8652081.1"/>
    <property type="molecule type" value="Genomic_DNA"/>
</dbReference>
<protein>
    <submittedName>
        <fullName evidence="4">11372_t:CDS:1</fullName>
    </submittedName>
</protein>
<evidence type="ECO:0000313" key="5">
    <source>
        <dbReference type="Proteomes" id="UP000789901"/>
    </source>
</evidence>